<sequence length="193" mass="21325">MPYLVAPAIPAGALAATGQPTLPVAAEALLRPWLLTDAEAVREAFRDPAIQRWHLRRADSVAEARGWIEAWQSEWRSETGAHWAFVDAESGGLLGRVALKSFALTDGTAEIAYWTVPSARGRGLCPRAVTVLAQWALYERGFHRIDLEHAMANHASCRVAAKAGFEAEGIRRRAWLHADGRHDVHLHARVRQD</sequence>
<dbReference type="PANTHER" id="PTHR43441:SF10">
    <property type="entry name" value="ACETYLTRANSFERASE"/>
    <property type="match status" value="1"/>
</dbReference>
<dbReference type="InterPro" id="IPR016181">
    <property type="entry name" value="Acyl_CoA_acyltransferase"/>
</dbReference>
<dbReference type="Pfam" id="PF13302">
    <property type="entry name" value="Acetyltransf_3"/>
    <property type="match status" value="1"/>
</dbReference>
<name>A0ABY9IB76_9ACTN</name>
<gene>
    <name evidence="2" type="ORF">P8A22_24885</name>
</gene>
<dbReference type="Proteomes" id="UP001229952">
    <property type="component" value="Chromosome"/>
</dbReference>
<evidence type="ECO:0000313" key="2">
    <source>
        <dbReference type="EMBL" id="WLQ42886.1"/>
    </source>
</evidence>
<evidence type="ECO:0000313" key="3">
    <source>
        <dbReference type="Proteomes" id="UP001229952"/>
    </source>
</evidence>
<dbReference type="Gene3D" id="3.40.630.30">
    <property type="match status" value="1"/>
</dbReference>
<protein>
    <submittedName>
        <fullName evidence="2">GNAT family N-acetyltransferase</fullName>
    </submittedName>
</protein>
<dbReference type="InterPro" id="IPR000182">
    <property type="entry name" value="GNAT_dom"/>
</dbReference>
<dbReference type="InterPro" id="IPR051908">
    <property type="entry name" value="Ribosomal_N-acetyltransferase"/>
</dbReference>
<dbReference type="PANTHER" id="PTHR43441">
    <property type="entry name" value="RIBOSOMAL-PROTEIN-SERINE ACETYLTRANSFERASE"/>
    <property type="match status" value="1"/>
</dbReference>
<dbReference type="EMBL" id="CP120992">
    <property type="protein sequence ID" value="WLQ42886.1"/>
    <property type="molecule type" value="Genomic_DNA"/>
</dbReference>
<dbReference type="RefSeq" id="WP_306090513.1">
    <property type="nucleotide sequence ID" value="NZ_CP120992.1"/>
</dbReference>
<reference evidence="2 3" key="1">
    <citation type="submission" date="2023-03" db="EMBL/GenBank/DDBJ databases">
        <title>Isolation and description of six Streptomyces strains from soil environments, able to metabolize different microbial glucans.</title>
        <authorList>
            <person name="Widen T."/>
            <person name="Larsbrink J."/>
        </authorList>
    </citation>
    <scope>NUCLEOTIDE SEQUENCE [LARGE SCALE GENOMIC DNA]</scope>
    <source>
        <strain evidence="2 3">Mut2</strain>
    </source>
</reference>
<keyword evidence="3" id="KW-1185">Reference proteome</keyword>
<feature type="domain" description="N-acetyltransferase" evidence="1">
    <location>
        <begin position="28"/>
        <end position="193"/>
    </location>
</feature>
<proteinExistence type="predicted"/>
<dbReference type="SUPFAM" id="SSF55729">
    <property type="entry name" value="Acyl-CoA N-acyltransferases (Nat)"/>
    <property type="match status" value="1"/>
</dbReference>
<accession>A0ABY9IB76</accession>
<organism evidence="2 3">
    <name type="scientific">Streptomyces laculatispora</name>
    <dbReference type="NCBI Taxonomy" id="887464"/>
    <lineage>
        <taxon>Bacteria</taxon>
        <taxon>Bacillati</taxon>
        <taxon>Actinomycetota</taxon>
        <taxon>Actinomycetes</taxon>
        <taxon>Kitasatosporales</taxon>
        <taxon>Streptomycetaceae</taxon>
        <taxon>Streptomyces</taxon>
    </lineage>
</organism>
<evidence type="ECO:0000259" key="1">
    <source>
        <dbReference type="PROSITE" id="PS51186"/>
    </source>
</evidence>
<dbReference type="PROSITE" id="PS51186">
    <property type="entry name" value="GNAT"/>
    <property type="match status" value="1"/>
</dbReference>